<dbReference type="EMBL" id="QGLF01000002">
    <property type="protein sequence ID" value="PWR22337.1"/>
    <property type="molecule type" value="Genomic_DNA"/>
</dbReference>
<comment type="caution">
    <text evidence="1">The sequence shown here is derived from an EMBL/GenBank/DDBJ whole genome shotgun (WGS) entry which is preliminary data.</text>
</comment>
<gene>
    <name evidence="1" type="ORF">DKG75_10315</name>
</gene>
<protein>
    <submittedName>
        <fullName evidence="1">Uncharacterized protein</fullName>
    </submittedName>
</protein>
<dbReference type="Proteomes" id="UP000246077">
    <property type="component" value="Unassembled WGS sequence"/>
</dbReference>
<dbReference type="InterPro" id="IPR053855">
    <property type="entry name" value="DUF6931"/>
</dbReference>
<evidence type="ECO:0000313" key="2">
    <source>
        <dbReference type="Proteomes" id="UP000246077"/>
    </source>
</evidence>
<dbReference type="AlphaFoldDB" id="A0A317E5J5"/>
<sequence length="211" mass="21668">MTATPAAGAALAGANLAKLAGVRSGDLARRYQPGPAVINALRHAPTADAALRLLVEGGAVEAAIELLSQALPRREAVWWAATCVRDTLPEPPPAGEARLLDVSEAWVRRPGDEARRAAYALANAEGVDSPGGLVAMATFFSGDSLAPAGQQAVPPPAHVAGAMVGNAIRLAAVRVAPEKAAERFARYLEIGIDIASGGSGRKRQSEEETAP</sequence>
<evidence type="ECO:0000313" key="1">
    <source>
        <dbReference type="EMBL" id="PWR22337.1"/>
    </source>
</evidence>
<name>A0A317E5J5_9PROT</name>
<organism evidence="1 2">
    <name type="scientific">Zavarzinia compransoris</name>
    <dbReference type="NCBI Taxonomy" id="1264899"/>
    <lineage>
        <taxon>Bacteria</taxon>
        <taxon>Pseudomonadati</taxon>
        <taxon>Pseudomonadota</taxon>
        <taxon>Alphaproteobacteria</taxon>
        <taxon>Rhodospirillales</taxon>
        <taxon>Zavarziniaceae</taxon>
        <taxon>Zavarzinia</taxon>
    </lineage>
</organism>
<dbReference type="Pfam" id="PF22011">
    <property type="entry name" value="DUF6931"/>
    <property type="match status" value="1"/>
</dbReference>
<dbReference type="OrthoDB" id="5572566at2"/>
<keyword evidence="2" id="KW-1185">Reference proteome</keyword>
<accession>A0A317E5J5</accession>
<dbReference type="RefSeq" id="WP_109920981.1">
    <property type="nucleotide sequence ID" value="NZ_QGLF01000002.1"/>
</dbReference>
<proteinExistence type="predicted"/>
<reference evidence="2" key="1">
    <citation type="submission" date="2018-05" db="EMBL/GenBank/DDBJ databases">
        <title>Zavarzinia sp. HR-AS.</title>
        <authorList>
            <person name="Lee Y."/>
            <person name="Jeon C.O."/>
        </authorList>
    </citation>
    <scope>NUCLEOTIDE SEQUENCE [LARGE SCALE GENOMIC DNA]</scope>
    <source>
        <strain evidence="2">DSM 1231</strain>
    </source>
</reference>